<evidence type="ECO:0000313" key="2">
    <source>
        <dbReference type="Proteomes" id="UP000460416"/>
    </source>
</evidence>
<sequence>MATACFNTGKGNSSDYEDYDPEDFYEVTGRLIENRLSYHFPKTNIIYYEYFLEKETPLKGSEENIKPHLKKGEKFIVLVHKKDSCISFFGYTDPRFRKNSFQKVKARK</sequence>
<accession>A0A7K1LRN8</accession>
<dbReference type="Proteomes" id="UP000460416">
    <property type="component" value="Unassembled WGS sequence"/>
</dbReference>
<name>A0A7K1LRN8_9FLAO</name>
<comment type="caution">
    <text evidence="1">The sequence shown here is derived from an EMBL/GenBank/DDBJ whole genome shotgun (WGS) entry which is preliminary data.</text>
</comment>
<organism evidence="1 2">
    <name type="scientific">Christiangramia aestuarii</name>
    <dbReference type="NCBI Taxonomy" id="1028746"/>
    <lineage>
        <taxon>Bacteria</taxon>
        <taxon>Pseudomonadati</taxon>
        <taxon>Bacteroidota</taxon>
        <taxon>Flavobacteriia</taxon>
        <taxon>Flavobacteriales</taxon>
        <taxon>Flavobacteriaceae</taxon>
        <taxon>Christiangramia</taxon>
    </lineage>
</organism>
<gene>
    <name evidence="1" type="ORF">FLP08_12875</name>
</gene>
<dbReference type="AlphaFoldDB" id="A0A7K1LRN8"/>
<dbReference type="OrthoDB" id="1432066at2"/>
<dbReference type="EMBL" id="VJVW01000005">
    <property type="protein sequence ID" value="MUP43472.1"/>
    <property type="molecule type" value="Genomic_DNA"/>
</dbReference>
<protein>
    <submittedName>
        <fullName evidence="1">Uncharacterized protein</fullName>
    </submittedName>
</protein>
<reference evidence="1 2" key="1">
    <citation type="submission" date="2019-07" db="EMBL/GenBank/DDBJ databases">
        <title>Gramella aestuarii sp. nov., isolated from a tidal flat, and emended description of Gramella echinicola.</title>
        <authorList>
            <person name="Liu L."/>
        </authorList>
    </citation>
    <scope>NUCLEOTIDE SEQUENCE [LARGE SCALE GENOMIC DNA]</scope>
    <source>
        <strain evidence="1 2">BS12</strain>
    </source>
</reference>
<dbReference type="RefSeq" id="WP_156277244.1">
    <property type="nucleotide sequence ID" value="NZ_BAABGI010000004.1"/>
</dbReference>
<proteinExistence type="predicted"/>
<evidence type="ECO:0000313" key="1">
    <source>
        <dbReference type="EMBL" id="MUP43472.1"/>
    </source>
</evidence>
<keyword evidence="2" id="KW-1185">Reference proteome</keyword>